<dbReference type="Gene3D" id="3.10.180.10">
    <property type="entry name" value="2,3-Dihydroxybiphenyl 1,2-Dioxygenase, domain 1"/>
    <property type="match status" value="1"/>
</dbReference>
<dbReference type="Pfam" id="PF00903">
    <property type="entry name" value="Glyoxalase"/>
    <property type="match status" value="1"/>
</dbReference>
<dbReference type="InterPro" id="IPR029068">
    <property type="entry name" value="Glyas_Bleomycin-R_OHBP_Dase"/>
</dbReference>
<evidence type="ECO:0000313" key="4">
    <source>
        <dbReference type="Proteomes" id="UP000198508"/>
    </source>
</evidence>
<dbReference type="PANTHER" id="PTHR36113:SF6">
    <property type="entry name" value="FOSFOMYCIN RESISTANCE PROTEIN FOSX"/>
    <property type="match status" value="1"/>
</dbReference>
<accession>A0A1I0K7H0</accession>
<dbReference type="InterPro" id="IPR037523">
    <property type="entry name" value="VOC_core"/>
</dbReference>
<dbReference type="SUPFAM" id="SSF54593">
    <property type="entry name" value="Glyoxalase/Bleomycin resistance protein/Dihydroxybiphenyl dioxygenase"/>
    <property type="match status" value="1"/>
</dbReference>
<dbReference type="EMBL" id="FOIM01000048">
    <property type="protein sequence ID" value="SEU18849.1"/>
    <property type="molecule type" value="Genomic_DNA"/>
</dbReference>
<dbReference type="AlphaFoldDB" id="A0A1I0K7H0"/>
<evidence type="ECO:0000313" key="3">
    <source>
        <dbReference type="EMBL" id="SEU18849.1"/>
    </source>
</evidence>
<dbReference type="InterPro" id="IPR051332">
    <property type="entry name" value="Fosfomycin_Res_Enzymes"/>
</dbReference>
<sequence length="126" mass="14531">MKLEKIHHVAIIASDYEASRRFYTEVLGLPVIRENYRPERGDYKVDLKLGDCELELFCVSGAPERPSYPEARGLRHLAFQVEEIEKVIEELEAKGVEVEPVRIDAFTGKKMTFFRDPDGLPLELHE</sequence>
<keyword evidence="1" id="KW-0479">Metal-binding</keyword>
<dbReference type="PROSITE" id="PS51819">
    <property type="entry name" value="VOC"/>
    <property type="match status" value="1"/>
</dbReference>
<dbReference type="InterPro" id="IPR004360">
    <property type="entry name" value="Glyas_Fos-R_dOase_dom"/>
</dbReference>
<proteinExistence type="predicted"/>
<feature type="domain" description="VOC" evidence="2">
    <location>
        <begin position="5"/>
        <end position="126"/>
    </location>
</feature>
<reference evidence="4" key="1">
    <citation type="submission" date="2016-10" db="EMBL/GenBank/DDBJ databases">
        <authorList>
            <person name="Varghese N."/>
            <person name="Submissions S."/>
        </authorList>
    </citation>
    <scope>NUCLEOTIDE SEQUENCE [LARGE SCALE GENOMIC DNA]</scope>
    <source>
        <strain evidence="4">NLAE-zl-G277</strain>
    </source>
</reference>
<evidence type="ECO:0000256" key="1">
    <source>
        <dbReference type="ARBA" id="ARBA00022723"/>
    </source>
</evidence>
<dbReference type="RefSeq" id="WP_092371283.1">
    <property type="nucleotide sequence ID" value="NZ_CABJCG010000024.1"/>
</dbReference>
<dbReference type="Proteomes" id="UP000198508">
    <property type="component" value="Unassembled WGS sequence"/>
</dbReference>
<dbReference type="STRING" id="460384.SAMN05216313_14817"/>
<gene>
    <name evidence="3" type="ORF">SAMN05216313_14817</name>
</gene>
<dbReference type="CDD" id="cd08352">
    <property type="entry name" value="VOC_Bs_YwkD_like"/>
    <property type="match status" value="1"/>
</dbReference>
<dbReference type="InterPro" id="IPR037478">
    <property type="entry name" value="YwkD-like_dom"/>
</dbReference>
<organism evidence="3 4">
    <name type="scientific">Enterocloster lavalensis</name>
    <dbReference type="NCBI Taxonomy" id="460384"/>
    <lineage>
        <taxon>Bacteria</taxon>
        <taxon>Bacillati</taxon>
        <taxon>Bacillota</taxon>
        <taxon>Clostridia</taxon>
        <taxon>Lachnospirales</taxon>
        <taxon>Lachnospiraceae</taxon>
        <taxon>Enterocloster</taxon>
    </lineage>
</organism>
<protein>
    <submittedName>
        <fullName evidence="3">Glyoxylase I family protein</fullName>
    </submittedName>
</protein>
<dbReference type="GO" id="GO:0046872">
    <property type="term" value="F:metal ion binding"/>
    <property type="evidence" value="ECO:0007669"/>
    <property type="project" value="UniProtKB-KW"/>
</dbReference>
<evidence type="ECO:0000259" key="2">
    <source>
        <dbReference type="PROSITE" id="PS51819"/>
    </source>
</evidence>
<keyword evidence="4" id="KW-1185">Reference proteome</keyword>
<dbReference type="PANTHER" id="PTHR36113">
    <property type="entry name" value="LYASE, PUTATIVE-RELATED-RELATED"/>
    <property type="match status" value="1"/>
</dbReference>
<name>A0A1I0K7H0_9FIRM</name>